<organism evidence="1 2">
    <name type="scientific">Eumeta variegata</name>
    <name type="common">Bagworm moth</name>
    <name type="synonym">Eumeta japonica</name>
    <dbReference type="NCBI Taxonomy" id="151549"/>
    <lineage>
        <taxon>Eukaryota</taxon>
        <taxon>Metazoa</taxon>
        <taxon>Ecdysozoa</taxon>
        <taxon>Arthropoda</taxon>
        <taxon>Hexapoda</taxon>
        <taxon>Insecta</taxon>
        <taxon>Pterygota</taxon>
        <taxon>Neoptera</taxon>
        <taxon>Endopterygota</taxon>
        <taxon>Lepidoptera</taxon>
        <taxon>Glossata</taxon>
        <taxon>Ditrysia</taxon>
        <taxon>Tineoidea</taxon>
        <taxon>Psychidae</taxon>
        <taxon>Oiketicinae</taxon>
        <taxon>Eumeta</taxon>
    </lineage>
</organism>
<protein>
    <submittedName>
        <fullName evidence="1">Uncharacterized protein</fullName>
    </submittedName>
</protein>
<evidence type="ECO:0000313" key="2">
    <source>
        <dbReference type="Proteomes" id="UP000299102"/>
    </source>
</evidence>
<evidence type="ECO:0000313" key="1">
    <source>
        <dbReference type="EMBL" id="GBP44975.1"/>
    </source>
</evidence>
<dbReference type="EMBL" id="BGZK01000462">
    <property type="protein sequence ID" value="GBP44975.1"/>
    <property type="molecule type" value="Genomic_DNA"/>
</dbReference>
<dbReference type="Proteomes" id="UP000299102">
    <property type="component" value="Unassembled WGS sequence"/>
</dbReference>
<reference evidence="1 2" key="1">
    <citation type="journal article" date="2019" name="Commun. Biol.">
        <title>The bagworm genome reveals a unique fibroin gene that provides high tensile strength.</title>
        <authorList>
            <person name="Kono N."/>
            <person name="Nakamura H."/>
            <person name="Ohtoshi R."/>
            <person name="Tomita M."/>
            <person name="Numata K."/>
            <person name="Arakawa K."/>
        </authorList>
    </citation>
    <scope>NUCLEOTIDE SEQUENCE [LARGE SCALE GENOMIC DNA]</scope>
</reference>
<sequence length="96" mass="10895">MHTGYKVSRCVPFAVVVKWAIRVQTSVHFKNPFSPIWRRGALCGRAAPEALRRDFGWSVSDRVRYGCKGRYERESPPRLRVIALGGARFLCTQGIS</sequence>
<accession>A0A4C1W4E2</accession>
<gene>
    <name evidence="1" type="ORF">EVAR_33402_1</name>
</gene>
<keyword evidence="2" id="KW-1185">Reference proteome</keyword>
<dbReference type="AlphaFoldDB" id="A0A4C1W4E2"/>
<proteinExistence type="predicted"/>
<comment type="caution">
    <text evidence="1">The sequence shown here is derived from an EMBL/GenBank/DDBJ whole genome shotgun (WGS) entry which is preliminary data.</text>
</comment>
<name>A0A4C1W4E2_EUMVA</name>